<sequence>MEVVKSRQRPRCAVCGSSAIILCGPCVWHLPSQSWRAVQPQLAQGADGAFRPQGPFEEFRCQECEEIVGVKFGRG</sequence>
<accession>A0A937HEW2</accession>
<dbReference type="Proteomes" id="UP000785783">
    <property type="component" value="Unassembled WGS sequence"/>
</dbReference>
<evidence type="ECO:0000313" key="1">
    <source>
        <dbReference type="EMBL" id="MBL6761506.1"/>
    </source>
</evidence>
<dbReference type="EMBL" id="JADHOK010000016">
    <property type="protein sequence ID" value="MBL6761506.1"/>
    <property type="molecule type" value="Genomic_DNA"/>
</dbReference>
<dbReference type="AlphaFoldDB" id="A0A937HEW2"/>
<evidence type="ECO:0000313" key="2">
    <source>
        <dbReference type="Proteomes" id="UP000785783"/>
    </source>
</evidence>
<comment type="caution">
    <text evidence="1">The sequence shown here is derived from an EMBL/GenBank/DDBJ whole genome shotgun (WGS) entry which is preliminary data.</text>
</comment>
<name>A0A937HEW2_9PROT</name>
<organism evidence="1 2">
    <name type="scientific">PS1 clade bacterium</name>
    <dbReference type="NCBI Taxonomy" id="2175152"/>
    <lineage>
        <taxon>Bacteria</taxon>
        <taxon>Pseudomonadati</taxon>
        <taxon>Pseudomonadota</taxon>
        <taxon>Alphaproteobacteria</taxon>
        <taxon>PS1 clade</taxon>
    </lineage>
</organism>
<reference evidence="1" key="1">
    <citation type="submission" date="2020-10" db="EMBL/GenBank/DDBJ databases">
        <title>Microbiome of the Black Sea water column analyzed by genome centric metagenomics.</title>
        <authorList>
            <person name="Cabello-Yeves P.J."/>
            <person name="Callieri C."/>
            <person name="Picazo A."/>
            <person name="Mehrshad M."/>
            <person name="Haro-Moreno J.M."/>
            <person name="Roda-Garcia J."/>
            <person name="Dzembekova N."/>
            <person name="Slabakova V."/>
            <person name="Slabakova N."/>
            <person name="Moncheva S."/>
            <person name="Rodriguez-Valera F."/>
        </authorList>
    </citation>
    <scope>NUCLEOTIDE SEQUENCE</scope>
    <source>
        <strain evidence="1">BS307-5m-G5</strain>
    </source>
</reference>
<gene>
    <name evidence="1" type="ORF">ISQ19_02290</name>
</gene>
<proteinExistence type="predicted"/>
<protein>
    <submittedName>
        <fullName evidence="1">Uncharacterized protein</fullName>
    </submittedName>
</protein>